<accession>A0A229FSI5</accession>
<dbReference type="GO" id="GO:0002949">
    <property type="term" value="P:tRNA threonylcarbamoyladenosine modification"/>
    <property type="evidence" value="ECO:0007669"/>
    <property type="project" value="InterPro"/>
</dbReference>
<protein>
    <submittedName>
        <fullName evidence="2">tRNA (Adenosine(37)-N6)-threonylcarbamoyltransferase complex dimerization subunit type 1 TsaB</fullName>
    </submittedName>
</protein>
<dbReference type="OrthoDB" id="9809995at2"/>
<keyword evidence="2" id="KW-0808">Transferase</keyword>
<proteinExistence type="predicted"/>
<name>A0A229FSI5_9BURK</name>
<organism evidence="2 3">
    <name type="scientific">Polynucleobacter cosmopolitanus</name>
    <dbReference type="NCBI Taxonomy" id="351345"/>
    <lineage>
        <taxon>Bacteria</taxon>
        <taxon>Pseudomonadati</taxon>
        <taxon>Pseudomonadota</taxon>
        <taxon>Betaproteobacteria</taxon>
        <taxon>Burkholderiales</taxon>
        <taxon>Burkholderiaceae</taxon>
        <taxon>Polynucleobacter</taxon>
    </lineage>
</organism>
<dbReference type="InterPro" id="IPR022496">
    <property type="entry name" value="T6A_TsaB"/>
</dbReference>
<dbReference type="InterPro" id="IPR000905">
    <property type="entry name" value="Gcp-like_dom"/>
</dbReference>
<dbReference type="GO" id="GO:0005829">
    <property type="term" value="C:cytosol"/>
    <property type="evidence" value="ECO:0007669"/>
    <property type="project" value="TreeGrafter"/>
</dbReference>
<keyword evidence="3" id="KW-1185">Reference proteome</keyword>
<dbReference type="InterPro" id="IPR043129">
    <property type="entry name" value="ATPase_NBD"/>
</dbReference>
<evidence type="ECO:0000313" key="2">
    <source>
        <dbReference type="EMBL" id="OXL14822.1"/>
    </source>
</evidence>
<dbReference type="Gene3D" id="3.30.420.40">
    <property type="match status" value="2"/>
</dbReference>
<dbReference type="CDD" id="cd24032">
    <property type="entry name" value="ASKHA_NBD_TsaB"/>
    <property type="match status" value="1"/>
</dbReference>
<gene>
    <name evidence="2" type="primary">tsaB</name>
    <name evidence="2" type="ORF">AOC33_05710</name>
</gene>
<dbReference type="RefSeq" id="WP_089515698.1">
    <property type="nucleotide sequence ID" value="NZ_NJGG01000002.1"/>
</dbReference>
<comment type="caution">
    <text evidence="2">The sequence shown here is derived from an EMBL/GenBank/DDBJ whole genome shotgun (WGS) entry which is preliminary data.</text>
</comment>
<reference evidence="2 3" key="1">
    <citation type="submission" date="2017-06" db="EMBL/GenBank/DDBJ databases">
        <title>Reclassification of a Polynucleobacter cosmopolitanus strain isolated from tropical Lake Victoria as Polynucleobacter victoriensis comb. nov.</title>
        <authorList>
            <person name="Hahn M.W."/>
        </authorList>
    </citation>
    <scope>NUCLEOTIDE SEQUENCE [LARGE SCALE GENOMIC DNA]</scope>
    <source>
        <strain evidence="2 3">MWH-MoIso2</strain>
    </source>
</reference>
<dbReference type="AlphaFoldDB" id="A0A229FSI5"/>
<dbReference type="GO" id="GO:0016740">
    <property type="term" value="F:transferase activity"/>
    <property type="evidence" value="ECO:0007669"/>
    <property type="project" value="UniProtKB-KW"/>
</dbReference>
<dbReference type="PANTHER" id="PTHR11735:SF11">
    <property type="entry name" value="TRNA THREONYLCARBAMOYLADENOSINE BIOSYNTHESIS PROTEIN TSAB"/>
    <property type="match status" value="1"/>
</dbReference>
<dbReference type="SUPFAM" id="SSF53067">
    <property type="entry name" value="Actin-like ATPase domain"/>
    <property type="match status" value="2"/>
</dbReference>
<evidence type="ECO:0000313" key="3">
    <source>
        <dbReference type="Proteomes" id="UP000215188"/>
    </source>
</evidence>
<dbReference type="Pfam" id="PF00814">
    <property type="entry name" value="TsaD"/>
    <property type="match status" value="1"/>
</dbReference>
<dbReference type="PANTHER" id="PTHR11735">
    <property type="entry name" value="TRNA N6-ADENOSINE THREONYLCARBAMOYLTRANSFERASE"/>
    <property type="match status" value="1"/>
</dbReference>
<feature type="domain" description="Gcp-like" evidence="1">
    <location>
        <begin position="46"/>
        <end position="235"/>
    </location>
</feature>
<dbReference type="EMBL" id="NJGG01000002">
    <property type="protein sequence ID" value="OXL14822.1"/>
    <property type="molecule type" value="Genomic_DNA"/>
</dbReference>
<dbReference type="Proteomes" id="UP000215188">
    <property type="component" value="Unassembled WGS sequence"/>
</dbReference>
<dbReference type="NCBIfam" id="TIGR03725">
    <property type="entry name" value="T6A_YeaZ"/>
    <property type="match status" value="1"/>
</dbReference>
<sequence>MTILAIDTSTQWCSVALVNPQGGSGQPQSPLSSGDLVRHENLGPESSQHALDWVEALLEEAQLNFRDLTGIAVGIGPGAFTGIRIGVGIGQGMAFAADLPCLPIVCLDAVALEGIYQLKLKENDHLIVATDARMSEVYWARYVVQANGLPERQDDVYLSAPKDIDIPTTPFALVGNAVTAYPEDMLVISQKAMAIDETAVPHARSIAQLGLDALEKGLQVSAAELQPIYVRDKVAQTIAERELEKSNQEKS</sequence>
<evidence type="ECO:0000259" key="1">
    <source>
        <dbReference type="Pfam" id="PF00814"/>
    </source>
</evidence>